<keyword evidence="8" id="KW-1185">Reference proteome</keyword>
<dbReference type="InterPro" id="IPR023271">
    <property type="entry name" value="Aquaporin-like"/>
</dbReference>
<evidence type="ECO:0000256" key="6">
    <source>
        <dbReference type="SAM" id="Phobius"/>
    </source>
</evidence>
<feature type="transmembrane region" description="Helical" evidence="6">
    <location>
        <begin position="61"/>
        <end position="81"/>
    </location>
</feature>
<keyword evidence="3 6" id="KW-1133">Transmembrane helix</keyword>
<reference evidence="8" key="1">
    <citation type="journal article" date="2019" name="Int. J. Syst. Evol. Microbiol.">
        <title>The Global Catalogue of Microorganisms (GCM) 10K type strain sequencing project: providing services to taxonomists for standard genome sequencing and annotation.</title>
        <authorList>
            <consortium name="The Broad Institute Genomics Platform"/>
            <consortium name="The Broad Institute Genome Sequencing Center for Infectious Disease"/>
            <person name="Wu L."/>
            <person name="Ma J."/>
        </authorList>
    </citation>
    <scope>NUCLEOTIDE SEQUENCE [LARGE SCALE GENOMIC DNA]</scope>
    <source>
        <strain evidence="8">KCTC 33676</strain>
    </source>
</reference>
<dbReference type="Pfam" id="PF01226">
    <property type="entry name" value="Form_Nir_trans"/>
    <property type="match status" value="1"/>
</dbReference>
<evidence type="ECO:0000313" key="7">
    <source>
        <dbReference type="EMBL" id="MFD2670917.1"/>
    </source>
</evidence>
<comment type="similarity">
    <text evidence="5">Belongs to the FNT transporter (TC 1.A.16) family.</text>
</comment>
<evidence type="ECO:0000313" key="8">
    <source>
        <dbReference type="Proteomes" id="UP001597497"/>
    </source>
</evidence>
<feature type="transmembrane region" description="Helical" evidence="6">
    <location>
        <begin position="228"/>
        <end position="254"/>
    </location>
</feature>
<dbReference type="RefSeq" id="WP_379928340.1">
    <property type="nucleotide sequence ID" value="NZ_JBHUMM010000007.1"/>
</dbReference>
<proteinExistence type="inferred from homology"/>
<dbReference type="PROSITE" id="PS01005">
    <property type="entry name" value="FORMATE_NITRITE_TP_1"/>
    <property type="match status" value="1"/>
</dbReference>
<dbReference type="EMBL" id="JBHUMM010000007">
    <property type="protein sequence ID" value="MFD2670917.1"/>
    <property type="molecule type" value="Genomic_DNA"/>
</dbReference>
<feature type="transmembrane region" description="Helical" evidence="6">
    <location>
        <begin position="29"/>
        <end position="49"/>
    </location>
</feature>
<name>A0ABW5R9Y9_9BACL</name>
<dbReference type="InterPro" id="IPR024002">
    <property type="entry name" value="For/NO2_transpt_CS"/>
</dbReference>
<dbReference type="PANTHER" id="PTHR30520">
    <property type="entry name" value="FORMATE TRANSPORTER-RELATED"/>
    <property type="match status" value="1"/>
</dbReference>
<organism evidence="7 8">
    <name type="scientific">Marinicrinis sediminis</name>
    <dbReference type="NCBI Taxonomy" id="1652465"/>
    <lineage>
        <taxon>Bacteria</taxon>
        <taxon>Bacillati</taxon>
        <taxon>Bacillota</taxon>
        <taxon>Bacilli</taxon>
        <taxon>Bacillales</taxon>
        <taxon>Paenibacillaceae</taxon>
    </lineage>
</organism>
<evidence type="ECO:0000256" key="4">
    <source>
        <dbReference type="ARBA" id="ARBA00023136"/>
    </source>
</evidence>
<protein>
    <submittedName>
        <fullName evidence="7">Formate/nitrite transporter family protein</fullName>
    </submittedName>
</protein>
<feature type="transmembrane region" description="Helical" evidence="6">
    <location>
        <begin position="158"/>
        <end position="177"/>
    </location>
</feature>
<evidence type="ECO:0000256" key="5">
    <source>
        <dbReference type="ARBA" id="ARBA00049660"/>
    </source>
</evidence>
<evidence type="ECO:0000256" key="3">
    <source>
        <dbReference type="ARBA" id="ARBA00022989"/>
    </source>
</evidence>
<feature type="transmembrane region" description="Helical" evidence="6">
    <location>
        <begin position="189"/>
        <end position="216"/>
    </location>
</feature>
<evidence type="ECO:0000256" key="1">
    <source>
        <dbReference type="ARBA" id="ARBA00004141"/>
    </source>
</evidence>
<keyword evidence="4 6" id="KW-0472">Membrane</keyword>
<evidence type="ECO:0000256" key="2">
    <source>
        <dbReference type="ARBA" id="ARBA00022692"/>
    </source>
</evidence>
<dbReference type="InterPro" id="IPR000292">
    <property type="entry name" value="For/NO2_transpt"/>
</dbReference>
<sequence>MNNLESALLQVEELALKKRKILNTSWPQFMLRAIIASMFIGMGVVVAFTTGDLFYQVHSPWAYPLAAFTFGGAIILIAYGGGDLFTGNTFYFTYAALRKRSSWIDAIKLWLFSYTGNLIGAFLFAFLILAAGLFAHADADSMLMVIVAKKMTAPTMELFFRGILCNWMVCLAFFIPMTQQGDGAKMFTMMLYVFGFFISGYEHSIANMASFAIALVSEHPDKISMAGFVHNIIPVTLGNLVGGGLFMGAVYAFINRKKSEPSPDA</sequence>
<dbReference type="Proteomes" id="UP001597497">
    <property type="component" value="Unassembled WGS sequence"/>
</dbReference>
<keyword evidence="2 6" id="KW-0812">Transmembrane</keyword>
<accession>A0ABW5R9Y9</accession>
<gene>
    <name evidence="7" type="ORF">ACFSUC_04755</name>
</gene>
<comment type="caution">
    <text evidence="7">The sequence shown here is derived from an EMBL/GenBank/DDBJ whole genome shotgun (WGS) entry which is preliminary data.</text>
</comment>
<feature type="transmembrane region" description="Helical" evidence="6">
    <location>
        <begin position="118"/>
        <end position="137"/>
    </location>
</feature>
<comment type="subcellular location">
    <subcellularLocation>
        <location evidence="1">Membrane</location>
        <topology evidence="1">Multi-pass membrane protein</topology>
    </subcellularLocation>
</comment>
<dbReference type="PANTHER" id="PTHR30520:SF8">
    <property type="entry name" value="NITRITE TRANSPORTER NIRC"/>
    <property type="match status" value="1"/>
</dbReference>
<dbReference type="Gene3D" id="1.20.1080.10">
    <property type="entry name" value="Glycerol uptake facilitator protein"/>
    <property type="match status" value="1"/>
</dbReference>
<dbReference type="PROSITE" id="PS01006">
    <property type="entry name" value="FORMATE_NITRITE_TP_2"/>
    <property type="match status" value="1"/>
</dbReference>